<evidence type="ECO:0008006" key="3">
    <source>
        <dbReference type="Google" id="ProtNLM"/>
    </source>
</evidence>
<proteinExistence type="predicted"/>
<accession>G0NCS0</accession>
<protein>
    <recommendedName>
        <fullName evidence="3">F-box domain-containing protein</fullName>
    </recommendedName>
</protein>
<dbReference type="PANTHER" id="PTHR21503">
    <property type="entry name" value="F-BOX-CONTAINING HYPOTHETICAL PROTEIN C.ELEGANS"/>
    <property type="match status" value="1"/>
</dbReference>
<dbReference type="EMBL" id="GL379863">
    <property type="protein sequence ID" value="EGT57593.1"/>
    <property type="molecule type" value="Genomic_DNA"/>
</dbReference>
<evidence type="ECO:0000313" key="1">
    <source>
        <dbReference type="EMBL" id="EGT57593.1"/>
    </source>
</evidence>
<gene>
    <name evidence="1" type="ORF">CAEBREN_18177</name>
</gene>
<dbReference type="AlphaFoldDB" id="G0NCS0"/>
<dbReference type="PANTHER" id="PTHR21503:SF8">
    <property type="entry name" value="F-BOX ASSOCIATED DOMAIN-CONTAINING PROTEIN-RELATED"/>
    <property type="match status" value="1"/>
</dbReference>
<dbReference type="HOGENOM" id="CLU_061036_0_0_1"/>
<keyword evidence="2" id="KW-1185">Reference proteome</keyword>
<reference evidence="2" key="1">
    <citation type="submission" date="2011-07" db="EMBL/GenBank/DDBJ databases">
        <authorList>
            <consortium name="Caenorhabditis brenneri Sequencing and Analysis Consortium"/>
            <person name="Wilson R.K."/>
        </authorList>
    </citation>
    <scope>NUCLEOTIDE SEQUENCE [LARGE SCALE GENOMIC DNA]</scope>
    <source>
        <strain evidence="2">PB2801</strain>
    </source>
</reference>
<organism evidence="2">
    <name type="scientific">Caenorhabditis brenneri</name>
    <name type="common">Nematode worm</name>
    <dbReference type="NCBI Taxonomy" id="135651"/>
    <lineage>
        <taxon>Eukaryota</taxon>
        <taxon>Metazoa</taxon>
        <taxon>Ecdysozoa</taxon>
        <taxon>Nematoda</taxon>
        <taxon>Chromadorea</taxon>
        <taxon>Rhabditida</taxon>
        <taxon>Rhabditina</taxon>
        <taxon>Rhabditomorpha</taxon>
        <taxon>Rhabditoidea</taxon>
        <taxon>Rhabditidae</taxon>
        <taxon>Peloderinae</taxon>
        <taxon>Caenorhabditis</taxon>
    </lineage>
</organism>
<dbReference type="OrthoDB" id="5910818at2759"/>
<evidence type="ECO:0000313" key="2">
    <source>
        <dbReference type="Proteomes" id="UP000008068"/>
    </source>
</evidence>
<dbReference type="InParanoid" id="G0NCS0"/>
<sequence>MTIALLRFPFLVQKVIFEEIDLLAVLSIKMLSKKFDETVRVCLRHHKYHLRYVEDVSFRLERKFSNEDGGNMLVLALLNRSLVELPCQLWRIGDQEVPVESTSNESNGTISTLTKVYCDSVSDFAMETLQYLSRLLPKLSLTLKLKTENVETFRKIMQSVRSVNELKEIEVGTFDGSGLGPQDELVKLILDESRRTKNLFLYFPTSDNFVYPTSVPFSFDSVLMATAGWVSRDHFIKMFLSCKKVQLQWKNFDFEDLNAIFKAWIEGSSLEYLEFVGTSKGKTLDSILEKFPGAVPVRIAKIPFKGPQFVRFDEGKCYLIQRNNEQALVCIFKYSVILTTNFQIGNEVDELVARIGELHF</sequence>
<name>G0NCS0_CAEBE</name>
<dbReference type="Proteomes" id="UP000008068">
    <property type="component" value="Unassembled WGS sequence"/>
</dbReference>